<name>A0ABN7AUG0_9HEMI</name>
<dbReference type="PANTHER" id="PTHR15223:SF1">
    <property type="entry name" value="NADH DEHYDROGENASE [UBIQUINONE] 1 BETA SUBCOMPLEX SUBUNIT 2, MITOCHONDRIAL"/>
    <property type="match status" value="1"/>
</dbReference>
<evidence type="ECO:0000313" key="13">
    <source>
        <dbReference type="Proteomes" id="UP001307889"/>
    </source>
</evidence>
<dbReference type="Pfam" id="PF14813">
    <property type="entry name" value="NADH_B2"/>
    <property type="match status" value="1"/>
</dbReference>
<evidence type="ECO:0000256" key="10">
    <source>
        <dbReference type="ARBA" id="ARBA00023128"/>
    </source>
</evidence>
<comment type="subunit">
    <text evidence="4">Complex I is composed of 45 different subunits.</text>
</comment>
<evidence type="ECO:0000256" key="2">
    <source>
        <dbReference type="ARBA" id="ARBA00004443"/>
    </source>
</evidence>
<sequence length="98" mass="11034">MSLSRGLSLMRQTTSLSKTFGPSTQQIRNSGGLYSYRCGAYPAPKHKIILAEIMGASMWCWVIYNVISEPEHLTGEFLWPDVKQWTDQELGIPPDDAE</sequence>
<comment type="function">
    <text evidence="1">Accessory subunit of the mitochondrial membrane respiratory chain NADH dehydrogenase (Complex I), that is believed not to be involved in catalysis. Complex I functions in the transfer of electrons from NADH to the respiratory chain. The immediate electron acceptor for the enzyme is believed to be ubiquinone.</text>
</comment>
<gene>
    <name evidence="12" type="ORF">NTJ_07327</name>
</gene>
<keyword evidence="13" id="KW-1185">Reference proteome</keyword>
<evidence type="ECO:0000313" key="12">
    <source>
        <dbReference type="EMBL" id="BES94516.1"/>
    </source>
</evidence>
<comment type="similarity">
    <text evidence="3">Belongs to the complex I NDUFB2 subunit family.</text>
</comment>
<evidence type="ECO:0000256" key="7">
    <source>
        <dbReference type="ARBA" id="ARBA00022792"/>
    </source>
</evidence>
<keyword evidence="11" id="KW-0472">Membrane</keyword>
<evidence type="ECO:0000256" key="3">
    <source>
        <dbReference type="ARBA" id="ARBA00005923"/>
    </source>
</evidence>
<accession>A0ABN7AUG0</accession>
<keyword evidence="5" id="KW-0813">Transport</keyword>
<comment type="subcellular location">
    <subcellularLocation>
        <location evidence="2">Mitochondrion inner membrane</location>
        <topology evidence="2">Peripheral membrane protein</topology>
        <orientation evidence="2">Matrix side</orientation>
    </subcellularLocation>
</comment>
<evidence type="ECO:0000256" key="8">
    <source>
        <dbReference type="ARBA" id="ARBA00022946"/>
    </source>
</evidence>
<dbReference type="EMBL" id="AP028913">
    <property type="protein sequence ID" value="BES94516.1"/>
    <property type="molecule type" value="Genomic_DNA"/>
</dbReference>
<evidence type="ECO:0000256" key="5">
    <source>
        <dbReference type="ARBA" id="ARBA00022448"/>
    </source>
</evidence>
<keyword evidence="6" id="KW-0679">Respiratory chain</keyword>
<keyword evidence="10" id="KW-0496">Mitochondrion</keyword>
<evidence type="ECO:0000256" key="4">
    <source>
        <dbReference type="ARBA" id="ARBA00011533"/>
    </source>
</evidence>
<evidence type="ECO:0000256" key="1">
    <source>
        <dbReference type="ARBA" id="ARBA00003195"/>
    </source>
</evidence>
<keyword evidence="8" id="KW-0809">Transit peptide</keyword>
<protein>
    <submittedName>
        <fullName evidence="12">NADH dehydrogenase (Ubiquinone) 1 beta subcomplex, 2, 8kDa</fullName>
    </submittedName>
</protein>
<evidence type="ECO:0000256" key="6">
    <source>
        <dbReference type="ARBA" id="ARBA00022660"/>
    </source>
</evidence>
<dbReference type="InterPro" id="IPR026627">
    <property type="entry name" value="NDUFB2_animal"/>
</dbReference>
<evidence type="ECO:0000256" key="11">
    <source>
        <dbReference type="ARBA" id="ARBA00023136"/>
    </source>
</evidence>
<keyword evidence="9" id="KW-0249">Electron transport</keyword>
<proteinExistence type="inferred from homology"/>
<dbReference type="Proteomes" id="UP001307889">
    <property type="component" value="Chromosome 5"/>
</dbReference>
<organism evidence="12 13">
    <name type="scientific">Nesidiocoris tenuis</name>
    <dbReference type="NCBI Taxonomy" id="355587"/>
    <lineage>
        <taxon>Eukaryota</taxon>
        <taxon>Metazoa</taxon>
        <taxon>Ecdysozoa</taxon>
        <taxon>Arthropoda</taxon>
        <taxon>Hexapoda</taxon>
        <taxon>Insecta</taxon>
        <taxon>Pterygota</taxon>
        <taxon>Neoptera</taxon>
        <taxon>Paraneoptera</taxon>
        <taxon>Hemiptera</taxon>
        <taxon>Heteroptera</taxon>
        <taxon>Panheteroptera</taxon>
        <taxon>Cimicomorpha</taxon>
        <taxon>Miridae</taxon>
        <taxon>Dicyphina</taxon>
        <taxon>Nesidiocoris</taxon>
    </lineage>
</organism>
<reference evidence="12 13" key="1">
    <citation type="submission" date="2023-09" db="EMBL/GenBank/DDBJ databases">
        <title>Nesidiocoris tenuis whole genome shotgun sequence.</title>
        <authorList>
            <person name="Shibata T."/>
            <person name="Shimoda M."/>
            <person name="Kobayashi T."/>
            <person name="Uehara T."/>
        </authorList>
    </citation>
    <scope>NUCLEOTIDE SEQUENCE [LARGE SCALE GENOMIC DNA]</scope>
    <source>
        <strain evidence="12 13">Japan</strain>
    </source>
</reference>
<evidence type="ECO:0000256" key="9">
    <source>
        <dbReference type="ARBA" id="ARBA00022982"/>
    </source>
</evidence>
<keyword evidence="7" id="KW-0999">Mitochondrion inner membrane</keyword>
<dbReference type="PANTHER" id="PTHR15223">
    <property type="entry name" value="NADH-UBIQUINONE OXIDOREDUCTASE AGGG SUBUNIT"/>
    <property type="match status" value="1"/>
</dbReference>